<dbReference type="Pfam" id="PF13581">
    <property type="entry name" value="HATPase_c_2"/>
    <property type="match status" value="1"/>
</dbReference>
<dbReference type="EMBL" id="CP045851">
    <property type="protein sequence ID" value="QGG96678.1"/>
    <property type="molecule type" value="Genomic_DNA"/>
</dbReference>
<name>A0A5Q2RII6_9ACTN</name>
<evidence type="ECO:0000313" key="5">
    <source>
        <dbReference type="Proteomes" id="UP000334019"/>
    </source>
</evidence>
<feature type="compositionally biased region" description="Basic and acidic residues" evidence="2">
    <location>
        <begin position="47"/>
        <end position="57"/>
    </location>
</feature>
<evidence type="ECO:0000313" key="4">
    <source>
        <dbReference type="EMBL" id="QGG96678.1"/>
    </source>
</evidence>
<dbReference type="Proteomes" id="UP000334019">
    <property type="component" value="Chromosome"/>
</dbReference>
<evidence type="ECO:0000259" key="3">
    <source>
        <dbReference type="Pfam" id="PF13581"/>
    </source>
</evidence>
<accession>A0A5Q2RII6</accession>
<evidence type="ECO:0000256" key="2">
    <source>
        <dbReference type="SAM" id="MobiDB-lite"/>
    </source>
</evidence>
<keyword evidence="1" id="KW-0418">Kinase</keyword>
<keyword evidence="1" id="KW-0808">Transferase</keyword>
<dbReference type="CDD" id="cd16936">
    <property type="entry name" value="HATPase_RsbW-like"/>
    <property type="match status" value="1"/>
</dbReference>
<dbReference type="Gene3D" id="3.30.565.10">
    <property type="entry name" value="Histidine kinase-like ATPase, C-terminal domain"/>
    <property type="match status" value="1"/>
</dbReference>
<feature type="region of interest" description="Disordered" evidence="2">
    <location>
        <begin position="21"/>
        <end position="80"/>
    </location>
</feature>
<dbReference type="InterPro" id="IPR036890">
    <property type="entry name" value="HATPase_C_sf"/>
</dbReference>
<proteinExistence type="predicted"/>
<sequence>MGTPCLESPLRGYRLRRPRGRHACHAPTPLRFRRGPSADATASGRRAVRDRAVSADEDRAEEMSTDEMHRGTHAPPLPHGPNMHLRLRATINSVPVARHTLRDWLRELGSPPDVIDDLCLAITELVTNAIEASPTSAAEVSIQAVYSEPDIYLEVVDHGNGFSLDSDTFDEPGPQSIRGRGLPIVQALVDLVAVERRNGTTKVVATRRLAQ</sequence>
<keyword evidence="5" id="KW-1185">Reference proteome</keyword>
<dbReference type="PANTHER" id="PTHR35526:SF3">
    <property type="entry name" value="ANTI-SIGMA-F FACTOR RSBW"/>
    <property type="match status" value="1"/>
</dbReference>
<reference evidence="4 5" key="1">
    <citation type="submission" date="2019-11" db="EMBL/GenBank/DDBJ databases">
        <authorList>
            <person name="He Y."/>
        </authorList>
    </citation>
    <scope>NUCLEOTIDE SEQUENCE [LARGE SCALE GENOMIC DNA]</scope>
    <source>
        <strain evidence="4 5">SCSIO 58843</strain>
    </source>
</reference>
<dbReference type="GO" id="GO:0004674">
    <property type="term" value="F:protein serine/threonine kinase activity"/>
    <property type="evidence" value="ECO:0007669"/>
    <property type="project" value="UniProtKB-KW"/>
</dbReference>
<dbReference type="InterPro" id="IPR003594">
    <property type="entry name" value="HATPase_dom"/>
</dbReference>
<dbReference type="AlphaFoldDB" id="A0A5Q2RII6"/>
<dbReference type="PANTHER" id="PTHR35526">
    <property type="entry name" value="ANTI-SIGMA-F FACTOR RSBW-RELATED"/>
    <property type="match status" value="1"/>
</dbReference>
<evidence type="ECO:0000256" key="1">
    <source>
        <dbReference type="ARBA" id="ARBA00022527"/>
    </source>
</evidence>
<gene>
    <name evidence="4" type="ORF">GH723_17115</name>
</gene>
<protein>
    <recommendedName>
        <fullName evidence="3">Histidine kinase/HSP90-like ATPase domain-containing protein</fullName>
    </recommendedName>
</protein>
<dbReference type="KEGG" id="atq:GH723_17115"/>
<keyword evidence="1" id="KW-0723">Serine/threonine-protein kinase</keyword>
<organism evidence="4 5">
    <name type="scientific">Actinomarinicola tropica</name>
    <dbReference type="NCBI Taxonomy" id="2789776"/>
    <lineage>
        <taxon>Bacteria</taxon>
        <taxon>Bacillati</taxon>
        <taxon>Actinomycetota</taxon>
        <taxon>Acidimicrobiia</taxon>
        <taxon>Acidimicrobiales</taxon>
        <taxon>Iamiaceae</taxon>
        <taxon>Actinomarinicola</taxon>
    </lineage>
</organism>
<feature type="domain" description="Histidine kinase/HSP90-like ATPase" evidence="3">
    <location>
        <begin position="88"/>
        <end position="206"/>
    </location>
</feature>
<dbReference type="SUPFAM" id="SSF55874">
    <property type="entry name" value="ATPase domain of HSP90 chaperone/DNA topoisomerase II/histidine kinase"/>
    <property type="match status" value="1"/>
</dbReference>
<dbReference type="InterPro" id="IPR050267">
    <property type="entry name" value="Anti-sigma-factor_SerPK"/>
</dbReference>